<dbReference type="SMART" id="SM00347">
    <property type="entry name" value="HTH_MARR"/>
    <property type="match status" value="1"/>
</dbReference>
<proteinExistence type="predicted"/>
<gene>
    <name evidence="5" type="ORF">FNH04_04015</name>
</gene>
<keyword evidence="6" id="KW-1185">Reference proteome</keyword>
<evidence type="ECO:0000256" key="2">
    <source>
        <dbReference type="ARBA" id="ARBA00023125"/>
    </source>
</evidence>
<dbReference type="SUPFAM" id="SSF46785">
    <property type="entry name" value="Winged helix' DNA-binding domain"/>
    <property type="match status" value="1"/>
</dbReference>
<dbReference type="Pfam" id="PF01047">
    <property type="entry name" value="MarR"/>
    <property type="match status" value="1"/>
</dbReference>
<comment type="caution">
    <text evidence="5">The sequence shown here is derived from an EMBL/GenBank/DDBJ whole genome shotgun (WGS) entry which is preliminary data.</text>
</comment>
<dbReference type="InterPro" id="IPR036388">
    <property type="entry name" value="WH-like_DNA-bd_sf"/>
</dbReference>
<dbReference type="Proteomes" id="UP000326979">
    <property type="component" value="Unassembled WGS sequence"/>
</dbReference>
<dbReference type="EMBL" id="VJZE01000012">
    <property type="protein sequence ID" value="MPY39118.1"/>
    <property type="molecule type" value="Genomic_DNA"/>
</dbReference>
<dbReference type="PANTHER" id="PTHR33164:SF43">
    <property type="entry name" value="HTH-TYPE TRANSCRIPTIONAL REPRESSOR YETL"/>
    <property type="match status" value="1"/>
</dbReference>
<dbReference type="InterPro" id="IPR039422">
    <property type="entry name" value="MarR/SlyA-like"/>
</dbReference>
<evidence type="ECO:0000259" key="4">
    <source>
        <dbReference type="PROSITE" id="PS50995"/>
    </source>
</evidence>
<dbReference type="InterPro" id="IPR023187">
    <property type="entry name" value="Tscrpt_reg_MarR-type_CS"/>
</dbReference>
<accession>A0A5N8VYK4</accession>
<evidence type="ECO:0000313" key="6">
    <source>
        <dbReference type="Proteomes" id="UP000326979"/>
    </source>
</evidence>
<keyword evidence="2" id="KW-0238">DNA-binding</keyword>
<dbReference type="InterPro" id="IPR000835">
    <property type="entry name" value="HTH_MarR-typ"/>
</dbReference>
<evidence type="ECO:0000313" key="5">
    <source>
        <dbReference type="EMBL" id="MPY39118.1"/>
    </source>
</evidence>
<name>A0A5N8VYK4_9ACTN</name>
<dbReference type="Gene3D" id="1.10.10.10">
    <property type="entry name" value="Winged helix-like DNA-binding domain superfamily/Winged helix DNA-binding domain"/>
    <property type="match status" value="1"/>
</dbReference>
<protein>
    <submittedName>
        <fullName evidence="5">Winged helix-turn-helix transcriptional regulator</fullName>
    </submittedName>
</protein>
<organism evidence="5 6">
    <name type="scientific">Streptomyces phyllanthi</name>
    <dbReference type="NCBI Taxonomy" id="1803180"/>
    <lineage>
        <taxon>Bacteria</taxon>
        <taxon>Bacillati</taxon>
        <taxon>Actinomycetota</taxon>
        <taxon>Actinomycetes</taxon>
        <taxon>Kitasatosporales</taxon>
        <taxon>Streptomycetaceae</taxon>
        <taxon>Streptomyces</taxon>
    </lineage>
</organism>
<dbReference type="InterPro" id="IPR036390">
    <property type="entry name" value="WH_DNA-bd_sf"/>
</dbReference>
<dbReference type="PROSITE" id="PS01117">
    <property type="entry name" value="HTH_MARR_1"/>
    <property type="match status" value="1"/>
</dbReference>
<keyword evidence="3" id="KW-0804">Transcription</keyword>
<feature type="domain" description="HTH marR-type" evidence="4">
    <location>
        <begin position="43"/>
        <end position="172"/>
    </location>
</feature>
<dbReference type="AlphaFoldDB" id="A0A5N8VYK4"/>
<evidence type="ECO:0000256" key="3">
    <source>
        <dbReference type="ARBA" id="ARBA00023163"/>
    </source>
</evidence>
<dbReference type="PRINTS" id="PR00598">
    <property type="entry name" value="HTHMARR"/>
</dbReference>
<keyword evidence="1" id="KW-0805">Transcription regulation</keyword>
<dbReference type="PANTHER" id="PTHR33164">
    <property type="entry name" value="TRANSCRIPTIONAL REGULATOR, MARR FAMILY"/>
    <property type="match status" value="1"/>
</dbReference>
<evidence type="ECO:0000256" key="1">
    <source>
        <dbReference type="ARBA" id="ARBA00023015"/>
    </source>
</evidence>
<dbReference type="GO" id="GO:0006950">
    <property type="term" value="P:response to stress"/>
    <property type="evidence" value="ECO:0007669"/>
    <property type="project" value="TreeGrafter"/>
</dbReference>
<dbReference type="GO" id="GO:0003700">
    <property type="term" value="F:DNA-binding transcription factor activity"/>
    <property type="evidence" value="ECO:0007669"/>
    <property type="project" value="InterPro"/>
</dbReference>
<reference evidence="5 6" key="1">
    <citation type="submission" date="2019-07" db="EMBL/GenBank/DDBJ databases">
        <title>New species of Amycolatopsis and Streptomyces.</title>
        <authorList>
            <person name="Duangmal K."/>
            <person name="Teo W.F.A."/>
            <person name="Lipun K."/>
        </authorList>
    </citation>
    <scope>NUCLEOTIDE SEQUENCE [LARGE SCALE GENOMIC DNA]</scope>
    <source>
        <strain evidence="5 6">TISTR 2346</strain>
    </source>
</reference>
<sequence length="177" mass="20009">MSVSHVPGDAVDHPRSREFAAKVRAHHKELGHTEPQIRGVEAVTHLTRLVARLVQDFERAVHRPLGMTWAGFRIMNTLWIFGDLEQRQIARISGTSRASVSSALNTLEERGLVERRRERDDRRVVRVSLTPAGLALLHQAIEGQTAREHAWMAVLDDEEVSRLVVLLGRLVNQERPA</sequence>
<dbReference type="GO" id="GO:0003677">
    <property type="term" value="F:DNA binding"/>
    <property type="evidence" value="ECO:0007669"/>
    <property type="project" value="UniProtKB-KW"/>
</dbReference>
<dbReference type="PROSITE" id="PS50995">
    <property type="entry name" value="HTH_MARR_2"/>
    <property type="match status" value="1"/>
</dbReference>
<dbReference type="OrthoDB" id="4404499at2"/>